<dbReference type="InterPro" id="IPR050151">
    <property type="entry name" value="Class-I_Pyr_Nuc-Dis_Oxidored"/>
</dbReference>
<dbReference type="InterPro" id="IPR004099">
    <property type="entry name" value="Pyr_nucl-diS_OxRdtase_dimer"/>
</dbReference>
<keyword evidence="12" id="KW-0732">Signal</keyword>
<dbReference type="PRINTS" id="PR00411">
    <property type="entry name" value="PNDRDTASEI"/>
</dbReference>
<evidence type="ECO:0000259" key="13">
    <source>
        <dbReference type="Pfam" id="PF02852"/>
    </source>
</evidence>
<dbReference type="Gene3D" id="3.30.390.30">
    <property type="match status" value="1"/>
</dbReference>
<dbReference type="PANTHER" id="PTHR22912">
    <property type="entry name" value="DISULFIDE OXIDOREDUCTASE"/>
    <property type="match status" value="1"/>
</dbReference>
<keyword evidence="16" id="KW-1185">Reference proteome</keyword>
<evidence type="ECO:0000256" key="10">
    <source>
        <dbReference type="ARBA" id="ARBA00023027"/>
    </source>
</evidence>
<comment type="function">
    <text evidence="2">Conversion of NADPH, generated by peripheral catabolic pathways, to NADH, which can enter the respiratory chain for energy generation.</text>
</comment>
<dbReference type="Proteomes" id="UP001295423">
    <property type="component" value="Unassembled WGS sequence"/>
</dbReference>
<evidence type="ECO:0000256" key="9">
    <source>
        <dbReference type="ARBA" id="ARBA00023002"/>
    </source>
</evidence>
<keyword evidence="5" id="KW-0963">Cytoplasm</keyword>
<evidence type="ECO:0000313" key="15">
    <source>
        <dbReference type="EMBL" id="CAJ1935238.1"/>
    </source>
</evidence>
<evidence type="ECO:0000259" key="14">
    <source>
        <dbReference type="Pfam" id="PF07992"/>
    </source>
</evidence>
<dbReference type="PANTHER" id="PTHR22912:SF93">
    <property type="entry name" value="SOLUBLE PYRIDINE NUCLEOTIDE TRANSHYDROGENASE"/>
    <property type="match status" value="1"/>
</dbReference>
<feature type="domain" description="Pyridine nucleotide-disulphide oxidoreductase dimerisation" evidence="13">
    <location>
        <begin position="459"/>
        <end position="566"/>
    </location>
</feature>
<evidence type="ECO:0000256" key="2">
    <source>
        <dbReference type="ARBA" id="ARBA00002842"/>
    </source>
</evidence>
<comment type="subcellular location">
    <subcellularLocation>
        <location evidence="3">Cytoplasm</location>
    </subcellularLocation>
</comment>
<keyword evidence="9" id="KW-0560">Oxidoreductase</keyword>
<feature type="domain" description="FAD/NAD(P)-binding" evidence="14">
    <location>
        <begin position="58"/>
        <end position="405"/>
    </location>
</feature>
<evidence type="ECO:0000256" key="1">
    <source>
        <dbReference type="ARBA" id="ARBA00001974"/>
    </source>
</evidence>
<dbReference type="GO" id="GO:0004148">
    <property type="term" value="F:dihydrolipoyl dehydrogenase (NADH) activity"/>
    <property type="evidence" value="ECO:0007669"/>
    <property type="project" value="TreeGrafter"/>
</dbReference>
<evidence type="ECO:0000256" key="4">
    <source>
        <dbReference type="ARBA" id="ARBA00012772"/>
    </source>
</evidence>
<dbReference type="InterPro" id="IPR036188">
    <property type="entry name" value="FAD/NAD-bd_sf"/>
</dbReference>
<evidence type="ECO:0000256" key="11">
    <source>
        <dbReference type="ARBA" id="ARBA00031183"/>
    </source>
</evidence>
<keyword evidence="8" id="KW-0521">NADP</keyword>
<evidence type="ECO:0000256" key="3">
    <source>
        <dbReference type="ARBA" id="ARBA00004496"/>
    </source>
</evidence>
<evidence type="ECO:0000256" key="6">
    <source>
        <dbReference type="ARBA" id="ARBA00022630"/>
    </source>
</evidence>
<evidence type="ECO:0000256" key="8">
    <source>
        <dbReference type="ARBA" id="ARBA00022857"/>
    </source>
</evidence>
<name>A0AAD2FJ95_9STRA</name>
<dbReference type="EMBL" id="CAKOGP040000446">
    <property type="protein sequence ID" value="CAJ1935238.1"/>
    <property type="molecule type" value="Genomic_DNA"/>
</dbReference>
<gene>
    <name evidence="15" type="ORF">CYCCA115_LOCUS4574</name>
</gene>
<keyword evidence="6" id="KW-0285">Flavoprotein</keyword>
<dbReference type="GO" id="GO:0003957">
    <property type="term" value="F:NAD(P)+ transhydrogenase (Si-specific) activity"/>
    <property type="evidence" value="ECO:0007669"/>
    <property type="project" value="UniProtKB-EC"/>
</dbReference>
<dbReference type="Gene3D" id="3.50.50.60">
    <property type="entry name" value="FAD/NAD(P)-binding domain"/>
    <property type="match status" value="1"/>
</dbReference>
<keyword evidence="7" id="KW-0274">FAD</keyword>
<dbReference type="PRINTS" id="PR00368">
    <property type="entry name" value="FADPNR"/>
</dbReference>
<protein>
    <recommendedName>
        <fullName evidence="4">NAD(P)(+) transhydrogenase (Si-specific)</fullName>
        <ecNumber evidence="4">1.6.1.1</ecNumber>
    </recommendedName>
    <alternativeName>
        <fullName evidence="11">NAD(P)(+) transhydrogenase [B-specific]</fullName>
    </alternativeName>
</protein>
<comment type="caution">
    <text evidence="15">The sequence shown here is derived from an EMBL/GenBank/DDBJ whole genome shotgun (WGS) entry which is preliminary data.</text>
</comment>
<dbReference type="Pfam" id="PF07992">
    <property type="entry name" value="Pyr_redox_2"/>
    <property type="match status" value="1"/>
</dbReference>
<accession>A0AAD2FJ95</accession>
<dbReference type="Pfam" id="PF02852">
    <property type="entry name" value="Pyr_redox_dim"/>
    <property type="match status" value="1"/>
</dbReference>
<feature type="chain" id="PRO_5041993838" description="NAD(P)(+) transhydrogenase (Si-specific)" evidence="12">
    <location>
        <begin position="26"/>
        <end position="600"/>
    </location>
</feature>
<evidence type="ECO:0000256" key="7">
    <source>
        <dbReference type="ARBA" id="ARBA00022827"/>
    </source>
</evidence>
<dbReference type="GO" id="GO:0005829">
    <property type="term" value="C:cytosol"/>
    <property type="evidence" value="ECO:0007669"/>
    <property type="project" value="TreeGrafter"/>
</dbReference>
<comment type="cofactor">
    <cofactor evidence="1">
        <name>FAD</name>
        <dbReference type="ChEBI" id="CHEBI:57692"/>
    </cofactor>
</comment>
<dbReference type="InterPro" id="IPR023753">
    <property type="entry name" value="FAD/NAD-binding_dom"/>
</dbReference>
<evidence type="ECO:0000256" key="5">
    <source>
        <dbReference type="ARBA" id="ARBA00022490"/>
    </source>
</evidence>
<evidence type="ECO:0000313" key="16">
    <source>
        <dbReference type="Proteomes" id="UP001295423"/>
    </source>
</evidence>
<feature type="signal peptide" evidence="12">
    <location>
        <begin position="1"/>
        <end position="25"/>
    </location>
</feature>
<proteinExistence type="predicted"/>
<dbReference type="AlphaFoldDB" id="A0AAD2FJ95"/>
<sequence length="600" mass="63234">MKLCTTNGGSLFFLLLSLYTALVHAFVAVPTTNHQQEVQFQLLVLASSSSSSSSIKEYDLAVIGGGVVGAQAALAAASAPYSKKVCLVDAPRESGVLMKEDQDLSLGAPTGLFGKALRDTSKRIKVSTLRGMGLREDSIWNEILSSCFDLASANADDIIRQLEDANVDLIEGLAAFADDGESTSFFVSNDSTVETISARKILIATGSTPYRQGGVPFDSKRIFDSDSINGLGYLPKSIAITGSGIIAVEYAKIFRNLGADVSLIIRDQVPRNALMKIGLDKDIAATLVADMVRSGIKIERAAQVGLFDVPSTFQAPITIQLNAKGGGPRSPGQATEIKAHAYLAAVGRKPNTSKLNLASVGIELDEYGGIIVDSTLCTSAKSGNVYAAGDVVGRPFLASTGTAQGVAAVNAMFGSSAERPGTTYDLQCDADDPTCNQEGAAQAGVCFDPASLASNPFAVPCGIWSSPEAAYFGLSVQQAKESGIDAGEGIALYAECLRGRVFSPNGLLKLVFEKPAGRILGVHICGDDACELIHYGMELVNGKRTLIDLTSRLFAAVTFHEMYRLAAEDGLDPKLGRKRRAAAGRALAKRNRKNQGKDNV</sequence>
<dbReference type="SUPFAM" id="SSF51905">
    <property type="entry name" value="FAD/NAD(P)-binding domain"/>
    <property type="match status" value="1"/>
</dbReference>
<reference evidence="15" key="1">
    <citation type="submission" date="2023-08" db="EMBL/GenBank/DDBJ databases">
        <authorList>
            <person name="Audoor S."/>
            <person name="Bilcke G."/>
        </authorList>
    </citation>
    <scope>NUCLEOTIDE SEQUENCE</scope>
</reference>
<dbReference type="InterPro" id="IPR016156">
    <property type="entry name" value="FAD/NAD-linked_Rdtase_dimer_sf"/>
</dbReference>
<dbReference type="GO" id="GO:0006103">
    <property type="term" value="P:2-oxoglutarate metabolic process"/>
    <property type="evidence" value="ECO:0007669"/>
    <property type="project" value="TreeGrafter"/>
</dbReference>
<dbReference type="SUPFAM" id="SSF55424">
    <property type="entry name" value="FAD/NAD-linked reductases, dimerisation (C-terminal) domain"/>
    <property type="match status" value="1"/>
</dbReference>
<evidence type="ECO:0000256" key="12">
    <source>
        <dbReference type="SAM" id="SignalP"/>
    </source>
</evidence>
<organism evidence="15 16">
    <name type="scientific">Cylindrotheca closterium</name>
    <dbReference type="NCBI Taxonomy" id="2856"/>
    <lineage>
        <taxon>Eukaryota</taxon>
        <taxon>Sar</taxon>
        <taxon>Stramenopiles</taxon>
        <taxon>Ochrophyta</taxon>
        <taxon>Bacillariophyta</taxon>
        <taxon>Bacillariophyceae</taxon>
        <taxon>Bacillariophycidae</taxon>
        <taxon>Bacillariales</taxon>
        <taxon>Bacillariaceae</taxon>
        <taxon>Cylindrotheca</taxon>
    </lineage>
</organism>
<keyword evidence="10" id="KW-0520">NAD</keyword>
<dbReference type="EC" id="1.6.1.1" evidence="4"/>
<dbReference type="GO" id="GO:0050660">
    <property type="term" value="F:flavin adenine dinucleotide binding"/>
    <property type="evidence" value="ECO:0007669"/>
    <property type="project" value="TreeGrafter"/>
</dbReference>